<comment type="caution">
    <text evidence="2">The sequence shown here is derived from an EMBL/GenBank/DDBJ whole genome shotgun (WGS) entry which is preliminary data.</text>
</comment>
<dbReference type="EMBL" id="BSUK01000001">
    <property type="protein sequence ID" value="GMA22997.1"/>
    <property type="molecule type" value="Genomic_DNA"/>
</dbReference>
<evidence type="ECO:0000313" key="3">
    <source>
        <dbReference type="Proteomes" id="UP001157091"/>
    </source>
</evidence>
<accession>A0ABQ6HYC8</accession>
<feature type="domain" description="HTH marR-type" evidence="1">
    <location>
        <begin position="23"/>
        <end position="155"/>
    </location>
</feature>
<dbReference type="SMART" id="SM00347">
    <property type="entry name" value="HTH_MARR"/>
    <property type="match status" value="1"/>
</dbReference>
<protein>
    <recommendedName>
        <fullName evidence="1">HTH marR-type domain-containing protein</fullName>
    </recommendedName>
</protein>
<dbReference type="InterPro" id="IPR000835">
    <property type="entry name" value="HTH_MarR-typ"/>
</dbReference>
<keyword evidence="3" id="KW-1185">Reference proteome</keyword>
<organism evidence="2 3">
    <name type="scientific">Luteimicrobium album</name>
    <dbReference type="NCBI Taxonomy" id="1054550"/>
    <lineage>
        <taxon>Bacteria</taxon>
        <taxon>Bacillati</taxon>
        <taxon>Actinomycetota</taxon>
        <taxon>Actinomycetes</taxon>
        <taxon>Micrococcales</taxon>
        <taxon>Luteimicrobium</taxon>
    </lineage>
</organism>
<dbReference type="PANTHER" id="PTHR33164">
    <property type="entry name" value="TRANSCRIPTIONAL REGULATOR, MARR FAMILY"/>
    <property type="match status" value="1"/>
</dbReference>
<dbReference type="PRINTS" id="PR00598">
    <property type="entry name" value="HTHMARR"/>
</dbReference>
<dbReference type="SUPFAM" id="SSF46785">
    <property type="entry name" value="Winged helix' DNA-binding domain"/>
    <property type="match status" value="1"/>
</dbReference>
<evidence type="ECO:0000259" key="1">
    <source>
        <dbReference type="PROSITE" id="PS50995"/>
    </source>
</evidence>
<name>A0ABQ6HYC8_9MICO</name>
<dbReference type="Pfam" id="PF12802">
    <property type="entry name" value="MarR_2"/>
    <property type="match status" value="1"/>
</dbReference>
<dbReference type="InterPro" id="IPR036390">
    <property type="entry name" value="WH_DNA-bd_sf"/>
</dbReference>
<dbReference type="PANTHER" id="PTHR33164:SF43">
    <property type="entry name" value="HTH-TYPE TRANSCRIPTIONAL REPRESSOR YETL"/>
    <property type="match status" value="1"/>
</dbReference>
<dbReference type="RefSeq" id="WP_284294939.1">
    <property type="nucleotide sequence ID" value="NZ_BSUK01000001.1"/>
</dbReference>
<dbReference type="InterPro" id="IPR036388">
    <property type="entry name" value="WH-like_DNA-bd_sf"/>
</dbReference>
<dbReference type="Gene3D" id="1.10.10.10">
    <property type="entry name" value="Winged helix-like DNA-binding domain superfamily/Winged helix DNA-binding domain"/>
    <property type="match status" value="1"/>
</dbReference>
<gene>
    <name evidence="2" type="ORF">GCM10025864_07560</name>
</gene>
<dbReference type="InterPro" id="IPR039422">
    <property type="entry name" value="MarR/SlyA-like"/>
</dbReference>
<dbReference type="Proteomes" id="UP001157091">
    <property type="component" value="Unassembled WGS sequence"/>
</dbReference>
<evidence type="ECO:0000313" key="2">
    <source>
        <dbReference type="EMBL" id="GMA22997.1"/>
    </source>
</evidence>
<dbReference type="PROSITE" id="PS50995">
    <property type="entry name" value="HTH_MARR_2"/>
    <property type="match status" value="1"/>
</dbReference>
<sequence>MTNLGTPTSPAASGSSVSDACRRVDLGQSLGILLRRWHDAVDLALAGIPHGPRGFQVLGAVVHDEPPTQAALAESLGIDRTVMTYLLDDLVAEGLVERREAEHDRRARRVVATASGRAALRRFEDAVRVAEESVLCGLDDDERELLQRLVRRSAHASSSPA</sequence>
<reference evidence="3" key="1">
    <citation type="journal article" date="2019" name="Int. J. Syst. Evol. Microbiol.">
        <title>The Global Catalogue of Microorganisms (GCM) 10K type strain sequencing project: providing services to taxonomists for standard genome sequencing and annotation.</title>
        <authorList>
            <consortium name="The Broad Institute Genomics Platform"/>
            <consortium name="The Broad Institute Genome Sequencing Center for Infectious Disease"/>
            <person name="Wu L."/>
            <person name="Ma J."/>
        </authorList>
    </citation>
    <scope>NUCLEOTIDE SEQUENCE [LARGE SCALE GENOMIC DNA]</scope>
    <source>
        <strain evidence="3">NBRC 106348</strain>
    </source>
</reference>
<proteinExistence type="predicted"/>